<dbReference type="InterPro" id="IPR029052">
    <property type="entry name" value="Metallo-depent_PP-like"/>
</dbReference>
<dbReference type="Proteomes" id="UP000787635">
    <property type="component" value="Unassembled WGS sequence"/>
</dbReference>
<evidence type="ECO:0000256" key="2">
    <source>
        <dbReference type="ARBA" id="ARBA00022801"/>
    </source>
</evidence>
<dbReference type="Pfam" id="PF00149">
    <property type="entry name" value="Metallophos"/>
    <property type="match status" value="1"/>
</dbReference>
<sequence length="255" mass="27820">MTRRVAHLSDLHFGAEDPRVVASFAQELADWPPDLIAVSGDLTQGARHEEFIAAMAFLDGLPAPRLIVPGNHDISPYNLMERFTDPYRRWRRHVHAATEPVFADAEIAVVGMNTARRAGLYLNWARGRVSGTRLAAAEGRLAALPPGLFRIVVAHHPFLAPELKPGARLVGNAEPALAAFARHDVRLVLTGHLHLGDVRPVREGGLVVAQAGSATSIRLRGTPNAYNRIVVEEGRARVTPRVWHGTGWEDLAPAK</sequence>
<keyword evidence="2" id="KW-0378">Hydrolase</keyword>
<reference evidence="6 7" key="1">
    <citation type="submission" date="2020-03" db="EMBL/GenBank/DDBJ databases">
        <title>Roseomonas selenitidurans sp. nov. isolated from urban soil.</title>
        <authorList>
            <person name="Liu H."/>
        </authorList>
    </citation>
    <scope>NUCLEOTIDE SEQUENCE [LARGE SCALE GENOMIC DNA]</scope>
    <source>
        <strain evidence="6 7">BU-1</strain>
    </source>
</reference>
<organism evidence="6 7">
    <name type="scientific">Falsiroseomonas selenitidurans</name>
    <dbReference type="NCBI Taxonomy" id="2716335"/>
    <lineage>
        <taxon>Bacteria</taxon>
        <taxon>Pseudomonadati</taxon>
        <taxon>Pseudomonadota</taxon>
        <taxon>Alphaproteobacteria</taxon>
        <taxon>Acetobacterales</taxon>
        <taxon>Roseomonadaceae</taxon>
        <taxon>Falsiroseomonas</taxon>
    </lineage>
</organism>
<dbReference type="Gene3D" id="3.60.21.10">
    <property type="match status" value="1"/>
</dbReference>
<dbReference type="RefSeq" id="WP_168033970.1">
    <property type="nucleotide sequence ID" value="NZ_JAAVNE010000040.1"/>
</dbReference>
<comment type="similarity">
    <text evidence="4">Belongs to the cyclic nucleotide phosphodiesterase class-III family.</text>
</comment>
<evidence type="ECO:0000259" key="5">
    <source>
        <dbReference type="Pfam" id="PF00149"/>
    </source>
</evidence>
<dbReference type="InterPro" id="IPR004843">
    <property type="entry name" value="Calcineurin-like_PHP"/>
</dbReference>
<dbReference type="PANTHER" id="PTHR42988:SF2">
    <property type="entry name" value="CYCLIC NUCLEOTIDE PHOSPHODIESTERASE CBUA0032-RELATED"/>
    <property type="match status" value="1"/>
</dbReference>
<evidence type="ECO:0000256" key="1">
    <source>
        <dbReference type="ARBA" id="ARBA00022723"/>
    </source>
</evidence>
<feature type="domain" description="Calcineurin-like phosphoesterase" evidence="5">
    <location>
        <begin position="4"/>
        <end position="194"/>
    </location>
</feature>
<dbReference type="SUPFAM" id="SSF56300">
    <property type="entry name" value="Metallo-dependent phosphatases"/>
    <property type="match status" value="1"/>
</dbReference>
<name>A0ABX1E7P4_9PROT</name>
<dbReference type="PANTHER" id="PTHR42988">
    <property type="entry name" value="PHOSPHOHYDROLASE"/>
    <property type="match status" value="1"/>
</dbReference>
<keyword evidence="3" id="KW-0408">Iron</keyword>
<dbReference type="InterPro" id="IPR050884">
    <property type="entry name" value="CNP_phosphodiesterase-III"/>
</dbReference>
<evidence type="ECO:0000313" key="6">
    <source>
        <dbReference type="EMBL" id="NKC33239.1"/>
    </source>
</evidence>
<accession>A0ABX1E7P4</accession>
<dbReference type="EMBL" id="JAAVNE010000040">
    <property type="protein sequence ID" value="NKC33239.1"/>
    <property type="molecule type" value="Genomic_DNA"/>
</dbReference>
<proteinExistence type="inferred from homology"/>
<evidence type="ECO:0000313" key="7">
    <source>
        <dbReference type="Proteomes" id="UP000787635"/>
    </source>
</evidence>
<keyword evidence="1" id="KW-0479">Metal-binding</keyword>
<keyword evidence="7" id="KW-1185">Reference proteome</keyword>
<evidence type="ECO:0000256" key="4">
    <source>
        <dbReference type="ARBA" id="ARBA00025742"/>
    </source>
</evidence>
<comment type="caution">
    <text evidence="6">The sequence shown here is derived from an EMBL/GenBank/DDBJ whole genome shotgun (WGS) entry which is preliminary data.</text>
</comment>
<protein>
    <submittedName>
        <fullName evidence="6">Metallophosphoesterase</fullName>
    </submittedName>
</protein>
<evidence type="ECO:0000256" key="3">
    <source>
        <dbReference type="ARBA" id="ARBA00023004"/>
    </source>
</evidence>
<gene>
    <name evidence="6" type="ORF">HEQ75_20420</name>
</gene>